<accession>A0ABP8HVQ8</accession>
<comment type="caution">
    <text evidence="2">The sequence shown here is derived from an EMBL/GenBank/DDBJ whole genome shotgun (WGS) entry which is preliminary data.</text>
</comment>
<dbReference type="Proteomes" id="UP001501725">
    <property type="component" value="Unassembled WGS sequence"/>
</dbReference>
<sequence>MRTLFLFLSLLCSGALLAQEGRTVSIAGGARRDAAADASWTLRSGTRLLLRSNAEDAARNVATLKRSALKKKGTLVLTYTPGEAMPGWERTITLYTGADQDLQRQTGNSFRLSHKALAAFAKGQKELHLYTMALPTDPNLRSTIRVRRVHLATIKFL</sequence>
<evidence type="ECO:0000313" key="2">
    <source>
        <dbReference type="EMBL" id="GAA4345526.1"/>
    </source>
</evidence>
<feature type="signal peptide" evidence="1">
    <location>
        <begin position="1"/>
        <end position="18"/>
    </location>
</feature>
<dbReference type="EMBL" id="BAABGY010000026">
    <property type="protein sequence ID" value="GAA4345526.1"/>
    <property type="molecule type" value="Genomic_DNA"/>
</dbReference>
<organism evidence="2 3">
    <name type="scientific">Flaviaesturariibacter amylovorans</name>
    <dbReference type="NCBI Taxonomy" id="1084520"/>
    <lineage>
        <taxon>Bacteria</taxon>
        <taxon>Pseudomonadati</taxon>
        <taxon>Bacteroidota</taxon>
        <taxon>Chitinophagia</taxon>
        <taxon>Chitinophagales</taxon>
        <taxon>Chitinophagaceae</taxon>
        <taxon>Flaviaestuariibacter</taxon>
    </lineage>
</organism>
<keyword evidence="3" id="KW-1185">Reference proteome</keyword>
<gene>
    <name evidence="2" type="ORF">GCM10023184_47520</name>
</gene>
<name>A0ABP8HVQ8_9BACT</name>
<feature type="chain" id="PRO_5046027354" evidence="1">
    <location>
        <begin position="19"/>
        <end position="157"/>
    </location>
</feature>
<evidence type="ECO:0000313" key="3">
    <source>
        <dbReference type="Proteomes" id="UP001501725"/>
    </source>
</evidence>
<protein>
    <submittedName>
        <fullName evidence="2">Uncharacterized protein</fullName>
    </submittedName>
</protein>
<reference evidence="3" key="1">
    <citation type="journal article" date="2019" name="Int. J. Syst. Evol. Microbiol.">
        <title>The Global Catalogue of Microorganisms (GCM) 10K type strain sequencing project: providing services to taxonomists for standard genome sequencing and annotation.</title>
        <authorList>
            <consortium name="The Broad Institute Genomics Platform"/>
            <consortium name="The Broad Institute Genome Sequencing Center for Infectious Disease"/>
            <person name="Wu L."/>
            <person name="Ma J."/>
        </authorList>
    </citation>
    <scope>NUCLEOTIDE SEQUENCE [LARGE SCALE GENOMIC DNA]</scope>
    <source>
        <strain evidence="3">JCM 17919</strain>
    </source>
</reference>
<keyword evidence="1" id="KW-0732">Signal</keyword>
<proteinExistence type="predicted"/>
<dbReference type="RefSeq" id="WP_345258578.1">
    <property type="nucleotide sequence ID" value="NZ_BAABGY010000026.1"/>
</dbReference>
<evidence type="ECO:0000256" key="1">
    <source>
        <dbReference type="SAM" id="SignalP"/>
    </source>
</evidence>